<dbReference type="Proteomes" id="UP001598251">
    <property type="component" value="Unassembled WGS sequence"/>
</dbReference>
<name>A0ABW6EIV3_9ACTN</name>
<evidence type="ECO:0000313" key="2">
    <source>
        <dbReference type="EMBL" id="MFD4214987.1"/>
    </source>
</evidence>
<sequence>MPSRSSAFSCGALPSIGFAYQAFSDDRVVRAMLDQHSEDLELAKASGVLQAGSALRAWLADASGNLIDAATVLLPEVTGHELIDLLALGEETNEEGRPRSHAYTLYRSVVHTLGLRKGDHVTQRTVDLLNEAAAEWEMDQEVLEAVLTVATQPGHRLNADQLHRNLLSHSPAERDAWWGIDTYSMLNEASALHRLLRWAEQLPTPDRVRPLPAPATTWVRRPGAFMTVTGSTQEPPEEVARLAAVALVWTFTSPNRFLRDRATKAVVQLLLGYPDVLVGLLDQFLDQDAALVDDPYLFERLVLAAYGVLARTDASRAQPELLARIARRVLDSVYDNVAGAAHASRNALLCDAAARIVRMAHRTGGVSDEEAARSHHPHACPEVGEAPDENTLDARYPIRGKASERLWASLRSSFSGLADFTNYEVRPAVDHFSDLPLTTPRPSQPDSAPLVHEAVVLFRDSLPEAVRDVLASDESIRALLKNSWRQQQVLNEGQQQLLAACAPEPTREQLLAAAAVDKEWASRWVLDNAARRGWTPERFGAIDDIYGQGRGGREGHKAERFGKK</sequence>
<gene>
    <name evidence="2" type="ORF">ACFWSS_19075</name>
</gene>
<dbReference type="RefSeq" id="WP_382826447.1">
    <property type="nucleotide sequence ID" value="NZ_JBHXLY010000012.1"/>
</dbReference>
<dbReference type="EMBL" id="JBHXOF010000011">
    <property type="protein sequence ID" value="MFD4214987.1"/>
    <property type="molecule type" value="Genomic_DNA"/>
</dbReference>
<evidence type="ECO:0000313" key="3">
    <source>
        <dbReference type="Proteomes" id="UP001598251"/>
    </source>
</evidence>
<accession>A0ABW6EIV3</accession>
<keyword evidence="3" id="KW-1185">Reference proteome</keyword>
<protein>
    <submittedName>
        <fullName evidence="2">Uncharacterized protein</fullName>
    </submittedName>
</protein>
<proteinExistence type="predicted"/>
<evidence type="ECO:0000256" key="1">
    <source>
        <dbReference type="SAM" id="MobiDB-lite"/>
    </source>
</evidence>
<comment type="caution">
    <text evidence="2">The sequence shown here is derived from an EMBL/GenBank/DDBJ whole genome shotgun (WGS) entry which is preliminary data.</text>
</comment>
<organism evidence="2 3">
    <name type="scientific">Streptomyces sindenensis</name>
    <dbReference type="NCBI Taxonomy" id="67363"/>
    <lineage>
        <taxon>Bacteria</taxon>
        <taxon>Bacillati</taxon>
        <taxon>Actinomycetota</taxon>
        <taxon>Actinomycetes</taxon>
        <taxon>Kitasatosporales</taxon>
        <taxon>Streptomycetaceae</taxon>
        <taxon>Streptomyces</taxon>
    </lineage>
</organism>
<reference evidence="2 3" key="1">
    <citation type="submission" date="2024-09" db="EMBL/GenBank/DDBJ databases">
        <title>The Natural Products Discovery Center: Release of the First 8490 Sequenced Strains for Exploring Actinobacteria Biosynthetic Diversity.</title>
        <authorList>
            <person name="Kalkreuter E."/>
            <person name="Kautsar S.A."/>
            <person name="Yang D."/>
            <person name="Bader C.D."/>
            <person name="Teijaro C.N."/>
            <person name="Fluegel L."/>
            <person name="Davis C.M."/>
            <person name="Simpson J.R."/>
            <person name="Lauterbach L."/>
            <person name="Steele A.D."/>
            <person name="Gui C."/>
            <person name="Meng S."/>
            <person name="Li G."/>
            <person name="Viehrig K."/>
            <person name="Ye F."/>
            <person name="Su P."/>
            <person name="Kiefer A.F."/>
            <person name="Nichols A."/>
            <person name="Cepeda A.J."/>
            <person name="Yan W."/>
            <person name="Fan B."/>
            <person name="Jiang Y."/>
            <person name="Adhikari A."/>
            <person name="Zheng C.-J."/>
            <person name="Schuster L."/>
            <person name="Cowan T.M."/>
            <person name="Smanski M.J."/>
            <person name="Chevrette M.G."/>
            <person name="De Carvalho L.P.S."/>
            <person name="Shen B."/>
        </authorList>
    </citation>
    <scope>NUCLEOTIDE SEQUENCE [LARGE SCALE GENOMIC DNA]</scope>
    <source>
        <strain evidence="2 3">NPDC058546</strain>
    </source>
</reference>
<feature type="region of interest" description="Disordered" evidence="1">
    <location>
        <begin position="367"/>
        <end position="388"/>
    </location>
</feature>